<keyword evidence="3" id="KW-1185">Reference proteome</keyword>
<proteinExistence type="predicted"/>
<evidence type="ECO:0000313" key="2">
    <source>
        <dbReference type="EMBL" id="KAG2425811.1"/>
    </source>
</evidence>
<dbReference type="GO" id="GO:0004620">
    <property type="term" value="F:phospholipase activity"/>
    <property type="evidence" value="ECO:0007669"/>
    <property type="project" value="TreeGrafter"/>
</dbReference>
<dbReference type="PANTHER" id="PTHR12393:SF6">
    <property type="entry name" value="SPHINGOMYELIN PHOSPHODIESTERASE 2"/>
    <property type="match status" value="1"/>
</dbReference>
<feature type="region of interest" description="Disordered" evidence="1">
    <location>
        <begin position="737"/>
        <end position="769"/>
    </location>
</feature>
<dbReference type="AlphaFoldDB" id="A0A835STY9"/>
<protein>
    <submittedName>
        <fullName evidence="2">Uncharacterized protein</fullName>
    </submittedName>
</protein>
<dbReference type="GO" id="GO:0071944">
    <property type="term" value="C:cell periphery"/>
    <property type="evidence" value="ECO:0007669"/>
    <property type="project" value="TreeGrafter"/>
</dbReference>
<reference evidence="2" key="1">
    <citation type="journal article" date="2020" name="bioRxiv">
        <title>Comparative genomics of Chlamydomonas.</title>
        <authorList>
            <person name="Craig R.J."/>
            <person name="Hasan A.R."/>
            <person name="Ness R.W."/>
            <person name="Keightley P.D."/>
        </authorList>
    </citation>
    <scope>NUCLEOTIDE SEQUENCE</scope>
    <source>
        <strain evidence="2">SAG 7.73</strain>
    </source>
</reference>
<dbReference type="OrthoDB" id="549776at2759"/>
<feature type="compositionally biased region" description="Gly residues" evidence="1">
    <location>
        <begin position="742"/>
        <end position="761"/>
    </location>
</feature>
<feature type="compositionally biased region" description="Low complexity" evidence="1">
    <location>
        <begin position="183"/>
        <end position="219"/>
    </location>
</feature>
<comment type="caution">
    <text evidence="2">The sequence shown here is derived from an EMBL/GenBank/DDBJ whole genome shotgun (WGS) entry which is preliminary data.</text>
</comment>
<dbReference type="PANTHER" id="PTHR12393">
    <property type="entry name" value="SPHINGOMYELIN PHOSPHODIESTERASE RELATED"/>
    <property type="match status" value="1"/>
</dbReference>
<dbReference type="EMBL" id="JAEHOC010000052">
    <property type="protein sequence ID" value="KAG2425811.1"/>
    <property type="molecule type" value="Genomic_DNA"/>
</dbReference>
<feature type="region of interest" description="Disordered" evidence="1">
    <location>
        <begin position="183"/>
        <end position="279"/>
    </location>
</feature>
<sequence length="832" mass="87967">MLVDRATAACLKGTYNLISLDSHKPSRTFRPRLEVADPSSWPGPAFALHWNRAEPWCSLTLPRRLRLLCLAASSCHPASLDAALAFSGVGLRPEVMEAAAAAGDLRAVQRLLAEGCEVGLEAVKLRRAFGWLGPHDVVAEAACAGGHAAVLGWLEAGLPPAAARQEQEQEAGSGEAAVELRAPAEEGQQGSEQQQLQQQPAAAAAADAAAGDGAQEQPGSGLAASPPPHTTVADAATAAAPSPPAADAASGVPDDQAAAGHEPEAAPVAGGGGDRPAHAAAETAAFAPRGKAFARLMTAAACHGHLELLEQLHLQYERMSELLDEGDTVAEMLNLAALGMEDDELAGLHGSMARWGRASLLVMQRVDLLACALCSLNGSWRVKADWLLSTWAAEVEAGELDPQSFQLYVELAPAFFSTRLGSSNRLVVEQPDVLDRFRFAGAHADLPVAHGGWHVHAARAALATGNMGLLEVVLADWGRAEEAVGSAQFQGVLQEAVVSDSPRALQLLLERFHPAPLFSSTHMLLAAEKGHLLVLECMYPWFPVTAGQLQQPGGGGRAAAKALRRMWSQVFQHATQHGASLPLLRHLHYACGVPVDVEAVAAGGSVEAVEWAVWAQLQQELAKINRAQRRGTLRPDFSLSVSTYTTTGRAWRVAAARGNLAAAARMLHYGARCHKSISALQQPVRFFTRPRAVRYFSGDDGRVRAFNCLRLWASLLDQPMPQATERVMYIREPATADAEGPAAGGGEDSHVGGGNGGGSHDGGSANDAGARERVVAVTVHVGTAVPYTLPRLPAARWAELVSHLDSGRCRSPQLLPHQLDWVRFRQPADAGV</sequence>
<gene>
    <name evidence="2" type="ORF">HXX76_013436</name>
</gene>
<dbReference type="GO" id="GO:0005783">
    <property type="term" value="C:endoplasmic reticulum"/>
    <property type="evidence" value="ECO:0007669"/>
    <property type="project" value="TreeGrafter"/>
</dbReference>
<dbReference type="GO" id="GO:0030149">
    <property type="term" value="P:sphingolipid catabolic process"/>
    <property type="evidence" value="ECO:0007669"/>
    <property type="project" value="TreeGrafter"/>
</dbReference>
<accession>A0A835STY9</accession>
<dbReference type="GO" id="GO:0046513">
    <property type="term" value="P:ceramide biosynthetic process"/>
    <property type="evidence" value="ECO:0007669"/>
    <property type="project" value="TreeGrafter"/>
</dbReference>
<feature type="compositionally biased region" description="Low complexity" evidence="1">
    <location>
        <begin position="230"/>
        <end position="268"/>
    </location>
</feature>
<name>A0A835STY9_CHLIN</name>
<dbReference type="GO" id="GO:0016020">
    <property type="term" value="C:membrane"/>
    <property type="evidence" value="ECO:0007669"/>
    <property type="project" value="TreeGrafter"/>
</dbReference>
<organism evidence="2 3">
    <name type="scientific">Chlamydomonas incerta</name>
    <dbReference type="NCBI Taxonomy" id="51695"/>
    <lineage>
        <taxon>Eukaryota</taxon>
        <taxon>Viridiplantae</taxon>
        <taxon>Chlorophyta</taxon>
        <taxon>core chlorophytes</taxon>
        <taxon>Chlorophyceae</taxon>
        <taxon>CS clade</taxon>
        <taxon>Chlamydomonadales</taxon>
        <taxon>Chlamydomonadaceae</taxon>
        <taxon>Chlamydomonas</taxon>
    </lineage>
</organism>
<evidence type="ECO:0000256" key="1">
    <source>
        <dbReference type="SAM" id="MobiDB-lite"/>
    </source>
</evidence>
<evidence type="ECO:0000313" key="3">
    <source>
        <dbReference type="Proteomes" id="UP000650467"/>
    </source>
</evidence>
<dbReference type="Proteomes" id="UP000650467">
    <property type="component" value="Unassembled WGS sequence"/>
</dbReference>